<evidence type="ECO:0000313" key="2">
    <source>
        <dbReference type="EMBL" id="GIX65368.1"/>
    </source>
</evidence>
<name>A0AAV4LYY7_BABCB</name>
<protein>
    <submittedName>
        <fullName evidence="2">Variant erythrocyte surface antigen-1 family protein</fullName>
    </submittedName>
</protein>
<evidence type="ECO:0000256" key="1">
    <source>
        <dbReference type="SAM" id="Phobius"/>
    </source>
</evidence>
<feature type="transmembrane region" description="Helical" evidence="1">
    <location>
        <begin position="179"/>
        <end position="200"/>
    </location>
</feature>
<sequence>MTTASKYDKLTELPENLKEAIDWILRVTGKDGSGGSQNGTDALSEEVKNVLDKDAAEVSRGVLEVMGGVIDSLVTDLNDDRSPGKNHDHSTFRGFKAYLKSFKGNLENVRDYGSSVSGEELVKLKGWLAGQPSGPIEKLADGLKTFVKTNSGIFQGSYVYVYNKSNATWPSKPDDQRTCALIFLGIAPILFYTLLFLYWVCSDGTPSWKNNNLSSDEPLKKFMEKMGFKTELNGSKKGEDVATLIGTTCFTEISKAWPKSNSNYATLVNYNGVSTTSSPSTSPLYYCYYIATSFFTPNNTHTVETTSPATPSFAGYSGVTALAGGAYGLNVGGLNTFLNALLV</sequence>
<proteinExistence type="predicted"/>
<dbReference type="AlphaFoldDB" id="A0AAV4LYY7"/>
<keyword evidence="1" id="KW-0472">Membrane</keyword>
<organism evidence="2 3">
    <name type="scientific">Babesia caballi</name>
    <dbReference type="NCBI Taxonomy" id="5871"/>
    <lineage>
        <taxon>Eukaryota</taxon>
        <taxon>Sar</taxon>
        <taxon>Alveolata</taxon>
        <taxon>Apicomplexa</taxon>
        <taxon>Aconoidasida</taxon>
        <taxon>Piroplasmida</taxon>
        <taxon>Babesiidae</taxon>
        <taxon>Babesia</taxon>
    </lineage>
</organism>
<accession>A0AAV4LYY7</accession>
<dbReference type="EMBL" id="BPLF01000004">
    <property type="protein sequence ID" value="GIX65368.1"/>
    <property type="molecule type" value="Genomic_DNA"/>
</dbReference>
<comment type="caution">
    <text evidence="2">The sequence shown here is derived from an EMBL/GenBank/DDBJ whole genome shotgun (WGS) entry which is preliminary data.</text>
</comment>
<dbReference type="Proteomes" id="UP001497744">
    <property type="component" value="Unassembled WGS sequence"/>
</dbReference>
<reference evidence="2 3" key="1">
    <citation type="submission" date="2021-06" db="EMBL/GenBank/DDBJ databases">
        <title>Genome sequence of Babesia caballi.</title>
        <authorList>
            <person name="Yamagishi J."/>
            <person name="Kidaka T."/>
            <person name="Ochi A."/>
        </authorList>
    </citation>
    <scope>NUCLEOTIDE SEQUENCE [LARGE SCALE GENOMIC DNA]</scope>
    <source>
        <strain evidence="2">USDA-D6B2</strain>
    </source>
</reference>
<keyword evidence="1" id="KW-0812">Transmembrane</keyword>
<dbReference type="GeneID" id="94196849"/>
<gene>
    <name evidence="2" type="ORF">BcabD6B2_48030</name>
</gene>
<keyword evidence="1" id="KW-1133">Transmembrane helix</keyword>
<evidence type="ECO:0000313" key="3">
    <source>
        <dbReference type="Proteomes" id="UP001497744"/>
    </source>
</evidence>
<keyword evidence="3" id="KW-1185">Reference proteome</keyword>
<dbReference type="RefSeq" id="XP_067717437.1">
    <property type="nucleotide sequence ID" value="XM_067861336.1"/>
</dbReference>